<keyword evidence="11" id="KW-0902">Two-component regulatory system</keyword>
<dbReference type="Pfam" id="PF07694">
    <property type="entry name" value="5TM-5TMR_LYT"/>
    <property type="match status" value="1"/>
</dbReference>
<dbReference type="Proteomes" id="UP000241645">
    <property type="component" value="Unassembled WGS sequence"/>
</dbReference>
<evidence type="ECO:0000256" key="12">
    <source>
        <dbReference type="ARBA" id="ARBA00023136"/>
    </source>
</evidence>
<dbReference type="InterPro" id="IPR050640">
    <property type="entry name" value="Bact_2-comp_sensor_kinase"/>
</dbReference>
<evidence type="ECO:0000256" key="8">
    <source>
        <dbReference type="ARBA" id="ARBA00022777"/>
    </source>
</evidence>
<dbReference type="Pfam" id="PF02518">
    <property type="entry name" value="HATPase_c"/>
    <property type="match status" value="1"/>
</dbReference>
<comment type="catalytic activity">
    <reaction evidence="1">
        <text>ATP + protein L-histidine = ADP + protein N-phospho-L-histidine.</text>
        <dbReference type="EC" id="2.7.13.3"/>
    </reaction>
</comment>
<evidence type="ECO:0000256" key="2">
    <source>
        <dbReference type="ARBA" id="ARBA00004651"/>
    </source>
</evidence>
<feature type="transmembrane region" description="Helical" evidence="13">
    <location>
        <begin position="7"/>
        <end position="26"/>
    </location>
</feature>
<dbReference type="Gene3D" id="3.30.565.10">
    <property type="entry name" value="Histidine kinase-like ATPase, C-terminal domain"/>
    <property type="match status" value="1"/>
</dbReference>
<feature type="transmembrane region" description="Helical" evidence="13">
    <location>
        <begin position="137"/>
        <end position="157"/>
    </location>
</feature>
<dbReference type="PRINTS" id="PR00344">
    <property type="entry name" value="BCTRLSENSOR"/>
</dbReference>
<feature type="transmembrane region" description="Helical" evidence="13">
    <location>
        <begin position="73"/>
        <end position="96"/>
    </location>
</feature>
<dbReference type="SMART" id="SM00387">
    <property type="entry name" value="HATPase_c"/>
    <property type="match status" value="1"/>
</dbReference>
<feature type="transmembrane region" description="Helical" evidence="13">
    <location>
        <begin position="38"/>
        <end position="61"/>
    </location>
</feature>
<sequence>MTITMLLGLLENISVIAVIALIIGQLDYFRNIMYGKNNWMRIVILSTLFGLLSVIGTENGLRIDDALANTRIVGAVAGGLIGGPVVGFFAGLIGGIHRYSLGGFTAFACAISTVMNGYLAGLVSTKMNMLRLKWQHILLIGVAAELIQKVLVLLMAKPFSAALELEVKIAIPTTIMTIAGLLLFTRVFQNLKMMQDQSGAMGADLALSIASQTLPHLRTGLNEHSAKKAAELIREMARVDAVAITDREKLLSVKGHELENHLQKETLCAQVAESVLTHPTGVWCDKDFALPRPPRLKSISAASLYHQNQKIGTLQFYYKTSSSKTSQTNEKLVDGLAKLLSVQIELAEIEHQAKMRKQAEVSALQAQINPHFLFNTLGTIMSYCRTDPDQARNLIGHLSDIFRRNLKSKGNHHSLQEELDGIKSYLEIEKVRFSNRLKVNMEIDESLLTRKLPVLTLQPIVENAIHHGLFPKINDCLLTIRVEPYDHEVKISIEDNGVGISEERLADIWNSQSTGIGLVNVHSRLQSIYGKKYGLTIHSQPGLGTVVSFVAPLSVFEKEVHPDAPENDHHR</sequence>
<keyword evidence="10 13" id="KW-1133">Transmembrane helix</keyword>
<keyword evidence="8 15" id="KW-0418">Kinase</keyword>
<reference evidence="15 16" key="1">
    <citation type="submission" date="2018-03" db="EMBL/GenBank/DDBJ databases">
        <title>Brevisbacillus phylogenomics.</title>
        <authorList>
            <person name="Dunlap C."/>
        </authorList>
    </citation>
    <scope>NUCLEOTIDE SEQUENCE [LARGE SCALE GENOMIC DNA]</scope>
    <source>
        <strain evidence="15 16">NRRL B-41110</strain>
    </source>
</reference>
<dbReference type="InterPro" id="IPR004358">
    <property type="entry name" value="Sig_transdc_His_kin-like_C"/>
</dbReference>
<keyword evidence="7" id="KW-0547">Nucleotide-binding</keyword>
<dbReference type="GO" id="GO:0016301">
    <property type="term" value="F:kinase activity"/>
    <property type="evidence" value="ECO:0007669"/>
    <property type="project" value="UniProtKB-KW"/>
</dbReference>
<keyword evidence="4" id="KW-1003">Cell membrane</keyword>
<dbReference type="EC" id="2.7.13.3" evidence="3"/>
<accession>A0ABX5FY84</accession>
<keyword evidence="12 13" id="KW-0472">Membrane</keyword>
<dbReference type="InterPro" id="IPR003594">
    <property type="entry name" value="HATPase_dom"/>
</dbReference>
<dbReference type="SUPFAM" id="SSF55874">
    <property type="entry name" value="ATPase domain of HSP90 chaperone/DNA topoisomerase II/histidine kinase"/>
    <property type="match status" value="1"/>
</dbReference>
<evidence type="ECO:0000313" key="15">
    <source>
        <dbReference type="EMBL" id="PSK15096.1"/>
    </source>
</evidence>
<gene>
    <name evidence="15" type="ORF">C7R92_00425</name>
</gene>
<proteinExistence type="predicted"/>
<evidence type="ECO:0000313" key="16">
    <source>
        <dbReference type="Proteomes" id="UP000241645"/>
    </source>
</evidence>
<comment type="caution">
    <text evidence="15">The sequence shown here is derived from an EMBL/GenBank/DDBJ whole genome shotgun (WGS) entry which is preliminary data.</text>
</comment>
<evidence type="ECO:0000256" key="13">
    <source>
        <dbReference type="SAM" id="Phobius"/>
    </source>
</evidence>
<dbReference type="EMBL" id="PXZO01000001">
    <property type="protein sequence ID" value="PSK15096.1"/>
    <property type="molecule type" value="Genomic_DNA"/>
</dbReference>
<keyword evidence="6 13" id="KW-0812">Transmembrane</keyword>
<evidence type="ECO:0000256" key="10">
    <source>
        <dbReference type="ARBA" id="ARBA00022989"/>
    </source>
</evidence>
<keyword evidence="9" id="KW-0067">ATP-binding</keyword>
<evidence type="ECO:0000256" key="3">
    <source>
        <dbReference type="ARBA" id="ARBA00012438"/>
    </source>
</evidence>
<evidence type="ECO:0000256" key="4">
    <source>
        <dbReference type="ARBA" id="ARBA00022475"/>
    </source>
</evidence>
<dbReference type="InterPro" id="IPR005467">
    <property type="entry name" value="His_kinase_dom"/>
</dbReference>
<evidence type="ECO:0000256" key="7">
    <source>
        <dbReference type="ARBA" id="ARBA00022741"/>
    </source>
</evidence>
<dbReference type="RefSeq" id="WP_106832828.1">
    <property type="nucleotide sequence ID" value="NZ_JARMEW010000006.1"/>
</dbReference>
<dbReference type="Pfam" id="PF06580">
    <property type="entry name" value="His_kinase"/>
    <property type="match status" value="1"/>
</dbReference>
<dbReference type="InterPro" id="IPR036890">
    <property type="entry name" value="HATPase_C_sf"/>
</dbReference>
<evidence type="ECO:0000256" key="6">
    <source>
        <dbReference type="ARBA" id="ARBA00022692"/>
    </source>
</evidence>
<dbReference type="PROSITE" id="PS50109">
    <property type="entry name" value="HIS_KIN"/>
    <property type="match status" value="1"/>
</dbReference>
<dbReference type="PANTHER" id="PTHR34220">
    <property type="entry name" value="SENSOR HISTIDINE KINASE YPDA"/>
    <property type="match status" value="1"/>
</dbReference>
<feature type="domain" description="Histidine kinase" evidence="14">
    <location>
        <begin position="457"/>
        <end position="555"/>
    </location>
</feature>
<keyword evidence="5" id="KW-0808">Transferase</keyword>
<dbReference type="InterPro" id="IPR010559">
    <property type="entry name" value="Sig_transdc_His_kin_internal"/>
</dbReference>
<comment type="subcellular location">
    <subcellularLocation>
        <location evidence="2">Cell membrane</location>
        <topology evidence="2">Multi-pass membrane protein</topology>
    </subcellularLocation>
</comment>
<protein>
    <recommendedName>
        <fullName evidence="3">histidine kinase</fullName>
        <ecNumber evidence="3">2.7.13.3</ecNumber>
    </recommendedName>
</protein>
<keyword evidence="16" id="KW-1185">Reference proteome</keyword>
<organism evidence="15 16">
    <name type="scientific">Brevibacillus porteri</name>
    <dbReference type="NCBI Taxonomy" id="2126350"/>
    <lineage>
        <taxon>Bacteria</taxon>
        <taxon>Bacillati</taxon>
        <taxon>Bacillota</taxon>
        <taxon>Bacilli</taxon>
        <taxon>Bacillales</taxon>
        <taxon>Paenibacillaceae</taxon>
        <taxon>Brevibacillus</taxon>
    </lineage>
</organism>
<evidence type="ECO:0000256" key="1">
    <source>
        <dbReference type="ARBA" id="ARBA00000085"/>
    </source>
</evidence>
<evidence type="ECO:0000256" key="9">
    <source>
        <dbReference type="ARBA" id="ARBA00022840"/>
    </source>
</evidence>
<dbReference type="GeneID" id="95748616"/>
<dbReference type="PANTHER" id="PTHR34220:SF7">
    <property type="entry name" value="SENSOR HISTIDINE KINASE YPDA"/>
    <property type="match status" value="1"/>
</dbReference>
<name>A0ABX5FY84_9BACL</name>
<evidence type="ECO:0000259" key="14">
    <source>
        <dbReference type="PROSITE" id="PS50109"/>
    </source>
</evidence>
<evidence type="ECO:0000256" key="5">
    <source>
        <dbReference type="ARBA" id="ARBA00022679"/>
    </source>
</evidence>
<dbReference type="InterPro" id="IPR011620">
    <property type="entry name" value="Sig_transdc_His_kinase_LytS_TM"/>
</dbReference>
<evidence type="ECO:0000256" key="11">
    <source>
        <dbReference type="ARBA" id="ARBA00023012"/>
    </source>
</evidence>
<feature type="transmembrane region" description="Helical" evidence="13">
    <location>
        <begin position="169"/>
        <end position="188"/>
    </location>
</feature>
<feature type="transmembrane region" description="Helical" evidence="13">
    <location>
        <begin position="102"/>
        <end position="125"/>
    </location>
</feature>